<dbReference type="Gene3D" id="3.40.50.150">
    <property type="entry name" value="Vaccinia Virus protein VP39"/>
    <property type="match status" value="1"/>
</dbReference>
<dbReference type="Gene3D" id="3.30.70.1170">
    <property type="entry name" value="Sun protein, domain 3"/>
    <property type="match status" value="1"/>
</dbReference>
<feature type="binding site" evidence="5">
    <location>
        <position position="328"/>
    </location>
    <ligand>
        <name>S-adenosyl-L-methionine</name>
        <dbReference type="ChEBI" id="CHEBI:59789"/>
    </ligand>
</feature>
<dbReference type="InterPro" id="IPR029063">
    <property type="entry name" value="SAM-dependent_MTases_sf"/>
</dbReference>
<dbReference type="Gene3D" id="1.10.287.730">
    <property type="entry name" value="Helix hairpin bin"/>
    <property type="match status" value="1"/>
</dbReference>
<dbReference type="STRING" id="1122156.SAMN02745117_02544"/>
<dbReference type="InterPro" id="IPR049560">
    <property type="entry name" value="MeTrfase_RsmB-F_NOP2_cat"/>
</dbReference>
<organism evidence="7 8">
    <name type="scientific">Lampropedia hyalina DSM 16112</name>
    <dbReference type="NCBI Taxonomy" id="1122156"/>
    <lineage>
        <taxon>Bacteria</taxon>
        <taxon>Pseudomonadati</taxon>
        <taxon>Pseudomonadota</taxon>
        <taxon>Betaproteobacteria</taxon>
        <taxon>Burkholderiales</taxon>
        <taxon>Comamonadaceae</taxon>
        <taxon>Lampropedia</taxon>
    </lineage>
</organism>
<dbReference type="InterPro" id="IPR023267">
    <property type="entry name" value="RCMT"/>
</dbReference>
<dbReference type="InterPro" id="IPR054728">
    <property type="entry name" value="RsmB-like_ferredoxin"/>
</dbReference>
<feature type="binding site" evidence="5">
    <location>
        <position position="350"/>
    </location>
    <ligand>
        <name>S-adenosyl-L-methionine</name>
        <dbReference type="ChEBI" id="CHEBI:59789"/>
    </ligand>
</feature>
<keyword evidence="2 5" id="KW-0808">Transferase</keyword>
<sequence length="476" mass="51912">MNAISPASSGSSAAVRSSPALWQQLQLAAQGLRAVRAGQSARAVLQLWPASLRPGAQALLYHGLRHLGTAQVLREQLATRKPSAQVDALLCLALAALWQPDAVGYDDFTLVNQAVTALRKQRDTQAQAGFVNACLRRFLRERTALQAVVAQSPLAQWNHPLWWIEKLQRQYPAQWQAVLEANNGRAPLSLRINTTQISRGDYLAQLQEQGMAAWPVQGSGLLLTQAVDVRQLPGYAQGWFSVQDAGAQTAAPLLLEGLQAEDPSAPLRILDACAAPGGKSAHLIEHALAIGQSIRLLALDVDAARCERIHENLQRLRLQAHAQVQVADAGQVAQWQAHLQGHRLDGILLDAPCTASGIVRRHPDVRWLRRPEDVAALAKTQQYLLRQLWPLLREGGRLLYCTCSVFHEEGQDQMQQFLAQHANARLVHPVQHGLPRYFSAVQAPAAGESGDDHDGFFYGLLEKTTGTGTAGDCPDA</sequence>
<proteinExistence type="inferred from homology"/>
<feature type="binding site" evidence="5">
    <location>
        <begin position="273"/>
        <end position="279"/>
    </location>
    <ligand>
        <name>S-adenosyl-L-methionine</name>
        <dbReference type="ChEBI" id="CHEBI:59789"/>
    </ligand>
</feature>
<dbReference type="OrthoDB" id="9810297at2"/>
<evidence type="ECO:0000256" key="5">
    <source>
        <dbReference type="PROSITE-ProRule" id="PRU01023"/>
    </source>
</evidence>
<name>A0A1M5E802_9BURK</name>
<dbReference type="Gene3D" id="1.10.940.10">
    <property type="entry name" value="NusB-like"/>
    <property type="match status" value="1"/>
</dbReference>
<dbReference type="GO" id="GO:0008649">
    <property type="term" value="F:rRNA methyltransferase activity"/>
    <property type="evidence" value="ECO:0007669"/>
    <property type="project" value="InterPro"/>
</dbReference>
<evidence type="ECO:0000256" key="1">
    <source>
        <dbReference type="ARBA" id="ARBA00022603"/>
    </source>
</evidence>
<keyword evidence="4 5" id="KW-0694">RNA-binding</keyword>
<dbReference type="NCBIfam" id="TIGR00563">
    <property type="entry name" value="rsmB"/>
    <property type="match status" value="1"/>
</dbReference>
<dbReference type="EMBL" id="FQUZ01000039">
    <property type="protein sequence ID" value="SHF75378.1"/>
    <property type="molecule type" value="Genomic_DNA"/>
</dbReference>
<feature type="domain" description="SAM-dependent MTase RsmB/NOP-type" evidence="6">
    <location>
        <begin position="178"/>
        <end position="464"/>
    </location>
</feature>
<dbReference type="GO" id="GO:0003723">
    <property type="term" value="F:RNA binding"/>
    <property type="evidence" value="ECO:0007669"/>
    <property type="project" value="UniProtKB-UniRule"/>
</dbReference>
<dbReference type="InterPro" id="IPR004573">
    <property type="entry name" value="rRNA_ssu_MeTfrase_B"/>
</dbReference>
<dbReference type="AlphaFoldDB" id="A0A1M5E802"/>
<protein>
    <submittedName>
        <fullName evidence="7">16S rRNA (Cytosine967-C5)-methyltransferase</fullName>
    </submittedName>
</protein>
<dbReference type="InterPro" id="IPR035926">
    <property type="entry name" value="NusB-like_sf"/>
</dbReference>
<dbReference type="Pfam" id="PF22458">
    <property type="entry name" value="RsmF-B_ferredox"/>
    <property type="match status" value="1"/>
</dbReference>
<evidence type="ECO:0000313" key="7">
    <source>
        <dbReference type="EMBL" id="SHF75378.1"/>
    </source>
</evidence>
<accession>A0A1M5E802</accession>
<evidence type="ECO:0000256" key="4">
    <source>
        <dbReference type="ARBA" id="ARBA00022884"/>
    </source>
</evidence>
<dbReference type="PANTHER" id="PTHR22807">
    <property type="entry name" value="NOP2 YEAST -RELATED NOL1/NOP2/FMU SUN DOMAIN-CONTAINING"/>
    <property type="match status" value="1"/>
</dbReference>
<keyword evidence="3 5" id="KW-0949">S-adenosyl-L-methionine</keyword>
<dbReference type="PANTHER" id="PTHR22807:SF61">
    <property type="entry name" value="NOL1_NOP2_SUN FAMILY PROTEIN _ ANTITERMINATION NUSB DOMAIN-CONTAINING PROTEIN"/>
    <property type="match status" value="1"/>
</dbReference>
<dbReference type="PROSITE" id="PS51686">
    <property type="entry name" value="SAM_MT_RSMB_NOP"/>
    <property type="match status" value="1"/>
</dbReference>
<dbReference type="Pfam" id="PF01189">
    <property type="entry name" value="Methyltr_RsmB-F"/>
    <property type="match status" value="1"/>
</dbReference>
<gene>
    <name evidence="7" type="ORF">SAMN02745117_02544</name>
</gene>
<feature type="binding site" evidence="5">
    <location>
        <position position="300"/>
    </location>
    <ligand>
        <name>S-adenosyl-L-methionine</name>
        <dbReference type="ChEBI" id="CHEBI:59789"/>
    </ligand>
</feature>
<evidence type="ECO:0000313" key="8">
    <source>
        <dbReference type="Proteomes" id="UP000184327"/>
    </source>
</evidence>
<keyword evidence="8" id="KW-1185">Reference proteome</keyword>
<feature type="active site" description="Nucleophile" evidence="5">
    <location>
        <position position="403"/>
    </location>
</feature>
<evidence type="ECO:0000256" key="2">
    <source>
        <dbReference type="ARBA" id="ARBA00022679"/>
    </source>
</evidence>
<evidence type="ECO:0000256" key="3">
    <source>
        <dbReference type="ARBA" id="ARBA00022691"/>
    </source>
</evidence>
<dbReference type="SUPFAM" id="SSF53335">
    <property type="entry name" value="S-adenosyl-L-methionine-dependent methyltransferases"/>
    <property type="match status" value="1"/>
</dbReference>
<evidence type="ECO:0000259" key="6">
    <source>
        <dbReference type="PROSITE" id="PS51686"/>
    </source>
</evidence>
<dbReference type="CDD" id="cd02440">
    <property type="entry name" value="AdoMet_MTases"/>
    <property type="match status" value="1"/>
</dbReference>
<dbReference type="Proteomes" id="UP000184327">
    <property type="component" value="Unassembled WGS sequence"/>
</dbReference>
<keyword evidence="1 5" id="KW-0489">Methyltransferase</keyword>
<dbReference type="RefSeq" id="WP_073357048.1">
    <property type="nucleotide sequence ID" value="NZ_FQUZ01000039.1"/>
</dbReference>
<dbReference type="InterPro" id="IPR001678">
    <property type="entry name" value="MeTrfase_RsmB-F_NOP2_dom"/>
</dbReference>
<comment type="similarity">
    <text evidence="5">Belongs to the class I-like SAM-binding methyltransferase superfamily. RsmB/NOP family.</text>
</comment>
<dbReference type="NCBIfam" id="NF008149">
    <property type="entry name" value="PRK10901.1"/>
    <property type="match status" value="1"/>
</dbReference>
<dbReference type="SUPFAM" id="SSF48013">
    <property type="entry name" value="NusB-like"/>
    <property type="match status" value="1"/>
</dbReference>
<dbReference type="PRINTS" id="PR02008">
    <property type="entry name" value="RCMTFAMILY"/>
</dbReference>
<reference evidence="7 8" key="1">
    <citation type="submission" date="2016-11" db="EMBL/GenBank/DDBJ databases">
        <authorList>
            <person name="Jaros S."/>
            <person name="Januszkiewicz K."/>
            <person name="Wedrychowicz H."/>
        </authorList>
    </citation>
    <scope>NUCLEOTIDE SEQUENCE [LARGE SCALE GENOMIC DNA]</scope>
    <source>
        <strain evidence="7 8">DSM 16112</strain>
    </source>
</reference>